<evidence type="ECO:0000256" key="1">
    <source>
        <dbReference type="SAM" id="MobiDB-lite"/>
    </source>
</evidence>
<feature type="compositionally biased region" description="Pro residues" evidence="1">
    <location>
        <begin position="227"/>
        <end position="242"/>
    </location>
</feature>
<feature type="region of interest" description="Disordered" evidence="1">
    <location>
        <begin position="197"/>
        <end position="299"/>
    </location>
</feature>
<evidence type="ECO:0000256" key="2">
    <source>
        <dbReference type="SAM" id="Phobius"/>
    </source>
</evidence>
<dbReference type="GO" id="GO:0004812">
    <property type="term" value="F:aminoacyl-tRNA ligase activity"/>
    <property type="evidence" value="ECO:0007669"/>
    <property type="project" value="UniProtKB-KW"/>
</dbReference>
<dbReference type="AlphaFoldDB" id="A0A6L2MY64"/>
<feature type="compositionally biased region" description="Polar residues" evidence="1">
    <location>
        <begin position="481"/>
        <end position="492"/>
    </location>
</feature>
<reference evidence="3" key="1">
    <citation type="journal article" date="2019" name="Sci. Rep.">
        <title>Draft genome of Tanacetum cinerariifolium, the natural source of mosquito coil.</title>
        <authorList>
            <person name="Yamashiro T."/>
            <person name="Shiraishi A."/>
            <person name="Satake H."/>
            <person name="Nakayama K."/>
        </authorList>
    </citation>
    <scope>NUCLEOTIDE SEQUENCE</scope>
</reference>
<feature type="compositionally biased region" description="Pro residues" evidence="1">
    <location>
        <begin position="205"/>
        <end position="219"/>
    </location>
</feature>
<accession>A0A6L2MY64</accession>
<keyword evidence="2" id="KW-0812">Transmembrane</keyword>
<feature type="region of interest" description="Disordered" evidence="1">
    <location>
        <begin position="467"/>
        <end position="508"/>
    </location>
</feature>
<protein>
    <submittedName>
        <fullName evidence="3">Aminoacyl-tRNA synthetase, class 1a, anticodon-binding</fullName>
    </submittedName>
</protein>
<keyword evidence="2" id="KW-1133">Transmembrane helix</keyword>
<proteinExistence type="predicted"/>
<keyword evidence="3" id="KW-0436">Ligase</keyword>
<feature type="transmembrane region" description="Helical" evidence="2">
    <location>
        <begin position="83"/>
        <end position="101"/>
    </location>
</feature>
<keyword evidence="2" id="KW-0472">Membrane</keyword>
<feature type="transmembrane region" description="Helical" evidence="2">
    <location>
        <begin position="43"/>
        <end position="63"/>
    </location>
</feature>
<gene>
    <name evidence="3" type="ORF">Tci_050899</name>
</gene>
<evidence type="ECO:0000313" key="3">
    <source>
        <dbReference type="EMBL" id="GEU78921.1"/>
    </source>
</evidence>
<organism evidence="3">
    <name type="scientific">Tanacetum cinerariifolium</name>
    <name type="common">Dalmatian daisy</name>
    <name type="synonym">Chrysanthemum cinerariifolium</name>
    <dbReference type="NCBI Taxonomy" id="118510"/>
    <lineage>
        <taxon>Eukaryota</taxon>
        <taxon>Viridiplantae</taxon>
        <taxon>Streptophyta</taxon>
        <taxon>Embryophyta</taxon>
        <taxon>Tracheophyta</taxon>
        <taxon>Spermatophyta</taxon>
        <taxon>Magnoliopsida</taxon>
        <taxon>eudicotyledons</taxon>
        <taxon>Gunneridae</taxon>
        <taxon>Pentapetalae</taxon>
        <taxon>asterids</taxon>
        <taxon>campanulids</taxon>
        <taxon>Asterales</taxon>
        <taxon>Asteraceae</taxon>
        <taxon>Asteroideae</taxon>
        <taxon>Anthemideae</taxon>
        <taxon>Anthemidinae</taxon>
        <taxon>Tanacetum</taxon>
    </lineage>
</organism>
<feature type="compositionally biased region" description="Basic and acidic residues" evidence="1">
    <location>
        <begin position="681"/>
        <end position="690"/>
    </location>
</feature>
<comment type="caution">
    <text evidence="3">The sequence shown here is derived from an EMBL/GenBank/DDBJ whole genome shotgun (WGS) entry which is preliminary data.</text>
</comment>
<dbReference type="EMBL" id="BKCJ010007770">
    <property type="protein sequence ID" value="GEU78921.1"/>
    <property type="molecule type" value="Genomic_DNA"/>
</dbReference>
<feature type="region of interest" description="Disordered" evidence="1">
    <location>
        <begin position="679"/>
        <end position="713"/>
    </location>
</feature>
<keyword evidence="3" id="KW-0030">Aminoacyl-tRNA synthetase</keyword>
<feature type="compositionally biased region" description="Low complexity" evidence="1">
    <location>
        <begin position="243"/>
        <end position="266"/>
    </location>
</feature>
<feature type="non-terminal residue" evidence="3">
    <location>
        <position position="1"/>
    </location>
</feature>
<name>A0A6L2MY64_TANCI</name>
<sequence length="860" mass="94352">VSWQCKKQTIVATSSTEAEYVAAASCCDTRIEGRTKPKGRLTIVYFAPPMLLVVPVFLLVVLVHADGWVPTGSCTIPTGSYSFMLMDGFLLVVALFLLVVTRSCCWIGPSKIIATIAGNEVVVTESLIRTQLQLNDANGLYEFTLHDVLDGMREIGTYNFSRFILDGMIGNDGPHMPLLAPMLVVPAGGDGADAVAAATAAANDVPPPPPPPVTAPPDPTTFREPTPDPPRPPSPPLRPVEPWPTSSTTPFHTTTSIRPPSPTRHTSFQEDISEGGGDYVSLPKSNEAPPTTAATAGGGAEDSAALTDLSLKLDKCINRVTTLENELGVTKKVLGGAVLKLVSRVKRLEGLLQQRKRRMVLSDSEGEEAAAKEKDIDLDALHKMTSTSLGGDTTVEAIYTIYKASQDAHASSDAGHDDDAVPEDTTMPFKRTRFKRRRLRKTFTSLAFEHFHDNISAVKDTIPAGDGIPADAQTIPAGSTPIPTTGGISAGSSMDPAGQAAAATPSSTIPTVDKGLSAQCRRELDAAQRIYTEANWLELMAKIATNSALSKQLLGDDVNEENMNERLGMLLMRKRRELAEQSRVKPMNKTQQRDFMRDFVKNQSASVYNQGWTMKQVKALSLAQLKHEFEYIQRTLKRSNLLNFKRTTFRPTPTLEAPSAKRARQRVPLDVHAASLQVHATDSHPDDNHTASEQVSAEHTIDDSSESDDEPTPYAPYAGWEMVPTPLGFNHAYYDMEEHTKHFTSLRELLHMVEKNDLRKLLGDSLTDEDAHAFWRNQESWRISSWLLYPRPHVHVLETVDGRVIYMFVNVFYPLSEATMERMLKHGLEVPKLLVGGDLTMAEQLVSFIKAALLNAQFAV</sequence>